<keyword evidence="4" id="KW-1185">Reference proteome</keyword>
<reference evidence="4" key="1">
    <citation type="journal article" date="2018" name="Nat. Microbiol.">
        <title>Leveraging single-cell genomics to expand the fungal tree of life.</title>
        <authorList>
            <person name="Ahrendt S.R."/>
            <person name="Quandt C.A."/>
            <person name="Ciobanu D."/>
            <person name="Clum A."/>
            <person name="Salamov A."/>
            <person name="Andreopoulos B."/>
            <person name="Cheng J.F."/>
            <person name="Woyke T."/>
            <person name="Pelin A."/>
            <person name="Henrissat B."/>
            <person name="Reynolds N.K."/>
            <person name="Benny G.L."/>
            <person name="Smith M.E."/>
            <person name="James T.Y."/>
            <person name="Grigoriev I.V."/>
        </authorList>
    </citation>
    <scope>NUCLEOTIDE SEQUENCE [LARGE SCALE GENOMIC DNA]</scope>
</reference>
<sequence>MLGMWLLSLPPCSETIVEVEGALVEPFTVDTLSGQRYSVLLHTNQSADDYWMYHLVFDLPLPALHASAPPPNHHSRMDPPNLVPRDLKRAAGPDGKLANTGKLRWGLNNQSFSSPSTAILMHDYAHTLKSLPEGSQPIAVSAGEIIDIIVQDTVGLNGICEEHPWHL</sequence>
<evidence type="ECO:0000256" key="1">
    <source>
        <dbReference type="SAM" id="MobiDB-lite"/>
    </source>
</evidence>
<feature type="region of interest" description="Disordered" evidence="1">
    <location>
        <begin position="70"/>
        <end position="93"/>
    </location>
</feature>
<evidence type="ECO:0000313" key="4">
    <source>
        <dbReference type="Proteomes" id="UP000269721"/>
    </source>
</evidence>
<dbReference type="OrthoDB" id="2121828at2759"/>
<dbReference type="SUPFAM" id="SSF49503">
    <property type="entry name" value="Cupredoxins"/>
    <property type="match status" value="1"/>
</dbReference>
<feature type="non-terminal residue" evidence="3">
    <location>
        <position position="167"/>
    </location>
</feature>
<feature type="domain" description="Plastocyanin-like" evidence="2">
    <location>
        <begin position="15"/>
        <end position="53"/>
    </location>
</feature>
<dbReference type="Pfam" id="PF00394">
    <property type="entry name" value="Cu-oxidase"/>
    <property type="match status" value="1"/>
</dbReference>
<name>A0A4P9W2L9_9FUNG</name>
<dbReference type="EMBL" id="KZ998236">
    <property type="protein sequence ID" value="RKO86394.1"/>
    <property type="molecule type" value="Genomic_DNA"/>
</dbReference>
<dbReference type="Gene3D" id="2.60.40.420">
    <property type="entry name" value="Cupredoxins - blue copper proteins"/>
    <property type="match status" value="2"/>
</dbReference>
<evidence type="ECO:0000259" key="2">
    <source>
        <dbReference type="Pfam" id="PF00394"/>
    </source>
</evidence>
<dbReference type="Proteomes" id="UP000269721">
    <property type="component" value="Unassembled WGS sequence"/>
</dbReference>
<evidence type="ECO:0000313" key="3">
    <source>
        <dbReference type="EMBL" id="RKO86394.1"/>
    </source>
</evidence>
<dbReference type="AlphaFoldDB" id="A0A4P9W2L9"/>
<dbReference type="InterPro" id="IPR001117">
    <property type="entry name" value="Cu-oxidase_2nd"/>
</dbReference>
<protein>
    <recommendedName>
        <fullName evidence="2">Plastocyanin-like domain-containing protein</fullName>
    </recommendedName>
</protein>
<proteinExistence type="predicted"/>
<organism evidence="3 4">
    <name type="scientific">Blyttiomyces helicus</name>
    <dbReference type="NCBI Taxonomy" id="388810"/>
    <lineage>
        <taxon>Eukaryota</taxon>
        <taxon>Fungi</taxon>
        <taxon>Fungi incertae sedis</taxon>
        <taxon>Chytridiomycota</taxon>
        <taxon>Chytridiomycota incertae sedis</taxon>
        <taxon>Chytridiomycetes</taxon>
        <taxon>Chytridiomycetes incertae sedis</taxon>
        <taxon>Blyttiomyces</taxon>
    </lineage>
</organism>
<dbReference type="InterPro" id="IPR008972">
    <property type="entry name" value="Cupredoxin"/>
</dbReference>
<accession>A0A4P9W2L9</accession>
<gene>
    <name evidence="3" type="ORF">BDK51DRAFT_31105</name>
</gene>